<evidence type="ECO:0000313" key="2">
    <source>
        <dbReference type="Proteomes" id="UP000789759"/>
    </source>
</evidence>
<sequence>MAKILKCSDCDRIIKTDKTRDLNKHMNLNENLRKGQCQPALLIMKNVGNITLEQNTPQTENITSEQNLLATPKGDFISFDENLPTFQPRKATNNEETIMEAYKRINNKSEAIAKKTNNRIDISSARKRISEIVKPLEDQVKHIYTDGFIIAEKVELKMGIEMEIPNLIIFKENKLCFTNSLPDFKKIQQDKKQNTILNTEYSALQIAKRKLSKKSDINLLNEIIIEIF</sequence>
<accession>A0A9N8VQQ3</accession>
<name>A0A9N8VQQ3_9GLOM</name>
<comment type="caution">
    <text evidence="1">The sequence shown here is derived from an EMBL/GenBank/DDBJ whole genome shotgun (WGS) entry which is preliminary data.</text>
</comment>
<evidence type="ECO:0000313" key="1">
    <source>
        <dbReference type="EMBL" id="CAG8459109.1"/>
    </source>
</evidence>
<gene>
    <name evidence="1" type="ORF">CPELLU_LOCUS536</name>
</gene>
<dbReference type="OrthoDB" id="2421655at2759"/>
<proteinExistence type="predicted"/>
<dbReference type="Proteomes" id="UP000789759">
    <property type="component" value="Unassembled WGS sequence"/>
</dbReference>
<reference evidence="1" key="1">
    <citation type="submission" date="2021-06" db="EMBL/GenBank/DDBJ databases">
        <authorList>
            <person name="Kallberg Y."/>
            <person name="Tangrot J."/>
            <person name="Rosling A."/>
        </authorList>
    </citation>
    <scope>NUCLEOTIDE SEQUENCE</scope>
    <source>
        <strain evidence="1">FL966</strain>
    </source>
</reference>
<protein>
    <submittedName>
        <fullName evidence="1">22455_t:CDS:1</fullName>
    </submittedName>
</protein>
<dbReference type="EMBL" id="CAJVQA010000154">
    <property type="protein sequence ID" value="CAG8459109.1"/>
    <property type="molecule type" value="Genomic_DNA"/>
</dbReference>
<organism evidence="1 2">
    <name type="scientific">Cetraspora pellucida</name>
    <dbReference type="NCBI Taxonomy" id="1433469"/>
    <lineage>
        <taxon>Eukaryota</taxon>
        <taxon>Fungi</taxon>
        <taxon>Fungi incertae sedis</taxon>
        <taxon>Mucoromycota</taxon>
        <taxon>Glomeromycotina</taxon>
        <taxon>Glomeromycetes</taxon>
        <taxon>Diversisporales</taxon>
        <taxon>Gigasporaceae</taxon>
        <taxon>Cetraspora</taxon>
    </lineage>
</organism>
<keyword evidence="2" id="KW-1185">Reference proteome</keyword>
<dbReference type="AlphaFoldDB" id="A0A9N8VQQ3"/>